<dbReference type="InterPro" id="IPR045351">
    <property type="entry name" value="DUF6531"/>
</dbReference>
<evidence type="ECO:0000259" key="2">
    <source>
        <dbReference type="Pfam" id="PF20148"/>
    </source>
</evidence>
<evidence type="ECO:0000313" key="5">
    <source>
        <dbReference type="Proteomes" id="UP000220251"/>
    </source>
</evidence>
<evidence type="ECO:0000313" key="4">
    <source>
        <dbReference type="EMBL" id="CRX37706.1"/>
    </source>
</evidence>
<dbReference type="Pfam" id="PF25023">
    <property type="entry name" value="TEN_YD-shell"/>
    <property type="match status" value="2"/>
</dbReference>
<evidence type="ECO:0000256" key="1">
    <source>
        <dbReference type="ARBA" id="ARBA00022737"/>
    </source>
</evidence>
<dbReference type="OrthoDB" id="19607at2"/>
<dbReference type="EMBL" id="CWGJ01000006">
    <property type="protein sequence ID" value="CRX37706.1"/>
    <property type="molecule type" value="Genomic_DNA"/>
</dbReference>
<dbReference type="InterPro" id="IPR006530">
    <property type="entry name" value="YD"/>
</dbReference>
<dbReference type="PANTHER" id="PTHR32305">
    <property type="match status" value="1"/>
</dbReference>
<dbReference type="RefSeq" id="WP_098037566.1">
    <property type="nucleotide sequence ID" value="NZ_CWGJ01000006.1"/>
</dbReference>
<dbReference type="Proteomes" id="UP000220251">
    <property type="component" value="Unassembled WGS sequence"/>
</dbReference>
<proteinExistence type="predicted"/>
<dbReference type="Gene3D" id="2.180.10.10">
    <property type="entry name" value="RHS repeat-associated core"/>
    <property type="match status" value="3"/>
</dbReference>
<feature type="domain" description="DUF6531" evidence="2">
    <location>
        <begin position="39"/>
        <end position="93"/>
    </location>
</feature>
<gene>
    <name evidence="4" type="ORF">ELAC_0345</name>
</gene>
<keyword evidence="5" id="KW-1185">Reference proteome</keyword>
<accession>A0A0H5DN69</accession>
<organism evidence="4 5">
    <name type="scientific">Estrella lausannensis</name>
    <dbReference type="NCBI Taxonomy" id="483423"/>
    <lineage>
        <taxon>Bacteria</taxon>
        <taxon>Pseudomonadati</taxon>
        <taxon>Chlamydiota</taxon>
        <taxon>Chlamydiia</taxon>
        <taxon>Parachlamydiales</taxon>
        <taxon>Candidatus Criblamydiaceae</taxon>
        <taxon>Estrella</taxon>
    </lineage>
</organism>
<dbReference type="InterPro" id="IPR056823">
    <property type="entry name" value="TEN-like_YD-shell"/>
</dbReference>
<dbReference type="PANTHER" id="PTHR32305:SF15">
    <property type="entry name" value="PROTEIN RHSA-RELATED"/>
    <property type="match status" value="1"/>
</dbReference>
<dbReference type="NCBIfam" id="TIGR01643">
    <property type="entry name" value="YD_repeat_2x"/>
    <property type="match status" value="2"/>
</dbReference>
<sequence length="1859" mass="210022">MLPIFISLFVLCCGYTSADEGSDDFDLANFQGMPSGIVGNHVNVLTGDFIDYEVDASLPGPEPFVIDRVYSSSAAKDEAIGWGWNLNHNYKAYYRKPIPRPPGSHIKEERCDGRHNLFVSDGRGSYLIHLGEHQDSRCDGKYRTEEKTWAASGITNLSPKGLSGRSNVNNNEAWINRSGGSIKLSNGDVIKYRPVDPTGHYIGFLPIWKSQQNGLKETYSFNNDKKITEIRLLGNEEIEFSRCTFNYPVKDHQRNSIEVTTSTHPIHYELDRIQKEPTSKYILHKVKRPYAPTVSYEYATYSEKKQERLRLIKKRYPEERYVQPAYYDIGSNSVHGNKIKVSSSSKKTAFNRVKKIFKPLGETAAPEPEYKFIYNVRDVDSEKNLLSGSTDVIDALGGKRTYCYASNRLEGILSYKGRQDRDGKGTVYAPYKAERYLFGSKGSDLHEGYYSGTLFVDCTSTKNPELEPEKIILSGTPLLGRFVEYDSFGNVIQETLAGTLTGESEKKVFLSGVRLYTGSNLTDCYSKKMSYTQDGSNLLLEEWDSRKKIIYRYVPGKNLVSARLLSDGEKIRKREFFFYDDNGVKLKNISDDGGSENPEVLTGVSERLITEYKPRTSFPFGLHEEVIYKAYDPSTGTEKQLKRLKNSHSPEGWLLESEIYDAEDNYVASKKYRYNKYGKIIYEELPGGIIIERSYDKNTNLIEERGPLAGYSKLYTYDFMNRLIKEVEVLAADGISLVKSYRYNKKGERYEETDFAGNVTEYAFDEMGREVQATLPALFTDGVLCRPIISVEYDVLDNPIIKTDVFGNATKTKFTGRKKPYHIEHPDGTTEKFLYELDGILKESTDKYGNHTVFSTDYQGRVVKKELYNAQGELLKTSSYKYSATHLIEETDPLGCKKTYDYDWAGRLIRKCVGPSVSEYSYDSLSRLAREVTWSSAQDAIVKELSYDVAGRVTEECVKSLSGHIESRVRFEYNALGKKTLEAHLSGGEETITRYAYNGRGDLIETINPLGLSTRIEYQFNHVNEQGERGTCVTSIDPKGIITVVEKNSLGLDSRIEKKNSLGETIQLAKIFYNAKGGREKRVDTVFSENRALRTVITAWRYDSLGRLEHVIEAFGSPDEKTTSVTYNALGQRDCISKPSGVKILFDYDELGKLRRWWSSDSSFDYCYSYDAMDNPVFVEDRIFETATRKSYDIKSRLIEETLGNGYTVRYAYDLADRVTEFTYPDGSSVAYGYEGSRLKEVKRTNYRFEALSHDWRGKLTKGRLPLNGGEITCTYDVMGRVTNILSNEWKENSASYDEAGNMLGRIIEDSFGLLQEDFRYDDLNQLTSESGASSHLYAYDSLNNRIVEDGNNNTVNDLNQTLERKDRNYVYDADGNLIEVIKPEKTLRFRYDGAGRLIEFSDGENTTHYRYDETNRRISKQTEGKKEIRFIYQGQNELGTHDEEGEIRILGGTAQGAEIGSSIAIEKEGKVLCPVHDHNGNICCLIDAETGSTAATYRYSAFGEPIHAEGTSISWGFSSKRKDAESGLIFFGRRYYDPESGRFISKDPLGDRDGPNLYAYVANNPLMYVDLWGLFSTRHDRTCSGDREGRSWLDRGMDFVRDCFSFAGECIESFATHCLPASPFQYAFEGAGRVLQGKEFHHEYVRSDPIGHGTVGTREIPGKVRVATTGMNANDPNAQILAHSASQAMDGAKWEWFCSRSKGFLSDGLVAVHEMVGIETTAVKEFANYLMEKYTAMKQAGYSSPVIEILCHSRGGLETYRALKLLPAEIRACVSVYTIGSAYAVPKGDLRSAVNYVNPRDIVPKITSPFCAGNGAEVVSTGWESDNFFGMITDHFVTSEGYQQAIKDISERITQGKY</sequence>
<dbReference type="NCBIfam" id="TIGR03696">
    <property type="entry name" value="Rhs_assc_core"/>
    <property type="match status" value="1"/>
</dbReference>
<evidence type="ECO:0000259" key="3">
    <source>
        <dbReference type="Pfam" id="PF25023"/>
    </source>
</evidence>
<feature type="domain" description="Teneurin-like YD-shell" evidence="3">
    <location>
        <begin position="1095"/>
        <end position="1259"/>
    </location>
</feature>
<dbReference type="InterPro" id="IPR050708">
    <property type="entry name" value="T6SS_VgrG/RHS"/>
</dbReference>
<protein>
    <submittedName>
        <fullName evidence="4">Rhs family protein</fullName>
    </submittedName>
</protein>
<dbReference type="Pfam" id="PF20148">
    <property type="entry name" value="DUF6531"/>
    <property type="match status" value="1"/>
</dbReference>
<name>A0A0H5DN69_9BACT</name>
<feature type="domain" description="Teneurin-like YD-shell" evidence="3">
    <location>
        <begin position="1297"/>
        <end position="1548"/>
    </location>
</feature>
<keyword evidence="1" id="KW-0677">Repeat</keyword>
<dbReference type="InterPro" id="IPR022385">
    <property type="entry name" value="Rhs_assc_core"/>
</dbReference>
<reference evidence="5" key="1">
    <citation type="submission" date="2015-06" db="EMBL/GenBank/DDBJ databases">
        <authorList>
            <person name="Bertelli C."/>
        </authorList>
    </citation>
    <scope>NUCLEOTIDE SEQUENCE [LARGE SCALE GENOMIC DNA]</scope>
    <source>
        <strain evidence="5">CRIB-30</strain>
    </source>
</reference>